<keyword evidence="2" id="KW-1185">Reference proteome</keyword>
<evidence type="ECO:0000313" key="1">
    <source>
        <dbReference type="EMBL" id="KAJ7324364.1"/>
    </source>
</evidence>
<accession>A0A9Q0XQR3</accession>
<protein>
    <submittedName>
        <fullName evidence="1">Uncharacterized protein</fullName>
    </submittedName>
</protein>
<dbReference type="OrthoDB" id="9930656at2759"/>
<dbReference type="GO" id="GO:0007283">
    <property type="term" value="P:spermatogenesis"/>
    <property type="evidence" value="ECO:0007669"/>
    <property type="project" value="InterPro"/>
</dbReference>
<feature type="non-terminal residue" evidence="1">
    <location>
        <position position="84"/>
    </location>
</feature>
<dbReference type="Pfam" id="PF15015">
    <property type="entry name" value="NYD-SP12_N"/>
    <property type="match status" value="1"/>
</dbReference>
<dbReference type="EMBL" id="JAPFRF010000008">
    <property type="protein sequence ID" value="KAJ7324364.1"/>
    <property type="molecule type" value="Genomic_DNA"/>
</dbReference>
<dbReference type="Proteomes" id="UP001142489">
    <property type="component" value="Unassembled WGS sequence"/>
</dbReference>
<dbReference type="AlphaFoldDB" id="A0A9Q0XQR3"/>
<dbReference type="InterPro" id="IPR029161">
    <property type="entry name" value="SPATA16"/>
</dbReference>
<reference evidence="1" key="1">
    <citation type="journal article" date="2023" name="DNA Res.">
        <title>Chromosome-level genome assembly of Phrynocephalus forsythii using third-generation DNA sequencing and Hi-C analysis.</title>
        <authorList>
            <person name="Qi Y."/>
            <person name="Zhao W."/>
            <person name="Zhao Y."/>
            <person name="Niu C."/>
            <person name="Cao S."/>
            <person name="Zhang Y."/>
        </authorList>
    </citation>
    <scope>NUCLEOTIDE SEQUENCE</scope>
    <source>
        <tissue evidence="1">Muscle</tissue>
    </source>
</reference>
<dbReference type="PANTHER" id="PTHR47228:SF1">
    <property type="entry name" value="SPERMATOGENESIS-ASSOCIATED PROTEIN 16"/>
    <property type="match status" value="1"/>
</dbReference>
<dbReference type="GO" id="GO:0005794">
    <property type="term" value="C:Golgi apparatus"/>
    <property type="evidence" value="ECO:0007669"/>
    <property type="project" value="InterPro"/>
</dbReference>
<gene>
    <name evidence="1" type="ORF">JRQ81_017384</name>
</gene>
<name>A0A9Q0XQR3_9SAUR</name>
<dbReference type="PANTHER" id="PTHR47228">
    <property type="entry name" value="SPERMATOGENESIS-ASSOCIATED PROTEIN 16"/>
    <property type="match status" value="1"/>
</dbReference>
<proteinExistence type="predicted"/>
<evidence type="ECO:0000313" key="2">
    <source>
        <dbReference type="Proteomes" id="UP001142489"/>
    </source>
</evidence>
<organism evidence="1 2">
    <name type="scientific">Phrynocephalus forsythii</name>
    <dbReference type="NCBI Taxonomy" id="171643"/>
    <lineage>
        <taxon>Eukaryota</taxon>
        <taxon>Metazoa</taxon>
        <taxon>Chordata</taxon>
        <taxon>Craniata</taxon>
        <taxon>Vertebrata</taxon>
        <taxon>Euteleostomi</taxon>
        <taxon>Lepidosauria</taxon>
        <taxon>Squamata</taxon>
        <taxon>Bifurcata</taxon>
        <taxon>Unidentata</taxon>
        <taxon>Episquamata</taxon>
        <taxon>Toxicofera</taxon>
        <taxon>Iguania</taxon>
        <taxon>Acrodonta</taxon>
        <taxon>Agamidae</taxon>
        <taxon>Agaminae</taxon>
        <taxon>Phrynocephalus</taxon>
    </lineage>
</organism>
<sequence>MEVEAKLVYMDEDEVTYEFLDSQESTSAQTKGPEALKMDSQIASDGNALPQMDKWLYVTMKDASTCYRQKKYAMAAGQFRTALE</sequence>
<comment type="caution">
    <text evidence="1">The sequence shown here is derived from an EMBL/GenBank/DDBJ whole genome shotgun (WGS) entry which is preliminary data.</text>
</comment>